<proteinExistence type="predicted"/>
<dbReference type="Proteomes" id="UP000608890">
    <property type="component" value="Unassembled WGS sequence"/>
</dbReference>
<name>A0A917X2V2_9ACTN</name>
<protein>
    <submittedName>
        <fullName evidence="1">Uncharacterized protein</fullName>
    </submittedName>
</protein>
<sequence length="119" mass="12967">MTGHLPGEGGIRRSPAANPVPTFQSATYIILTSLRPDSGLMIGSVRAVAHAESTRRLYGAGSRDALVAVYVRIADALMLVEVEATELSSAAEVRRYLIRTWLHQQLLGQCELAVHLDRQ</sequence>
<evidence type="ECO:0000313" key="2">
    <source>
        <dbReference type="Proteomes" id="UP000608890"/>
    </source>
</evidence>
<dbReference type="AlphaFoldDB" id="A0A917X2V2"/>
<accession>A0A917X2V2</accession>
<evidence type="ECO:0000313" key="1">
    <source>
        <dbReference type="EMBL" id="GGM63275.1"/>
    </source>
</evidence>
<dbReference type="EMBL" id="BMNB01000039">
    <property type="protein sequence ID" value="GGM63275.1"/>
    <property type="molecule type" value="Genomic_DNA"/>
</dbReference>
<organism evidence="1 2">
    <name type="scientific">Micromonospora sonchi</name>
    <dbReference type="NCBI Taxonomy" id="1763543"/>
    <lineage>
        <taxon>Bacteria</taxon>
        <taxon>Bacillati</taxon>
        <taxon>Actinomycetota</taxon>
        <taxon>Actinomycetes</taxon>
        <taxon>Micromonosporales</taxon>
        <taxon>Micromonosporaceae</taxon>
        <taxon>Micromonospora</taxon>
    </lineage>
</organism>
<gene>
    <name evidence="1" type="ORF">GCM10011608_55650</name>
</gene>
<comment type="caution">
    <text evidence="1">The sequence shown here is derived from an EMBL/GenBank/DDBJ whole genome shotgun (WGS) entry which is preliminary data.</text>
</comment>
<reference evidence="1" key="2">
    <citation type="submission" date="2020-09" db="EMBL/GenBank/DDBJ databases">
        <authorList>
            <person name="Sun Q."/>
            <person name="Zhou Y."/>
        </authorList>
    </citation>
    <scope>NUCLEOTIDE SEQUENCE</scope>
    <source>
        <strain evidence="1">CGMCC 4.7312</strain>
    </source>
</reference>
<reference evidence="1" key="1">
    <citation type="journal article" date="2014" name="Int. J. Syst. Evol. Microbiol.">
        <title>Complete genome sequence of Corynebacterium casei LMG S-19264T (=DSM 44701T), isolated from a smear-ripened cheese.</title>
        <authorList>
            <consortium name="US DOE Joint Genome Institute (JGI-PGF)"/>
            <person name="Walter F."/>
            <person name="Albersmeier A."/>
            <person name="Kalinowski J."/>
            <person name="Ruckert C."/>
        </authorList>
    </citation>
    <scope>NUCLEOTIDE SEQUENCE</scope>
    <source>
        <strain evidence="1">CGMCC 4.7312</strain>
    </source>
</reference>
<keyword evidence="2" id="KW-1185">Reference proteome</keyword>
<dbReference type="RefSeq" id="WP_189049590.1">
    <property type="nucleotide sequence ID" value="NZ_BMNB01000039.1"/>
</dbReference>